<proteinExistence type="predicted"/>
<keyword evidence="2" id="KW-1185">Reference proteome</keyword>
<evidence type="ECO:0000313" key="1">
    <source>
        <dbReference type="EMBL" id="RLN05274.1"/>
    </source>
</evidence>
<organism evidence="1 2">
    <name type="scientific">Panicum miliaceum</name>
    <name type="common">Proso millet</name>
    <name type="synonym">Broomcorn millet</name>
    <dbReference type="NCBI Taxonomy" id="4540"/>
    <lineage>
        <taxon>Eukaryota</taxon>
        <taxon>Viridiplantae</taxon>
        <taxon>Streptophyta</taxon>
        <taxon>Embryophyta</taxon>
        <taxon>Tracheophyta</taxon>
        <taxon>Spermatophyta</taxon>
        <taxon>Magnoliopsida</taxon>
        <taxon>Liliopsida</taxon>
        <taxon>Poales</taxon>
        <taxon>Poaceae</taxon>
        <taxon>PACMAD clade</taxon>
        <taxon>Panicoideae</taxon>
        <taxon>Panicodae</taxon>
        <taxon>Paniceae</taxon>
        <taxon>Panicinae</taxon>
        <taxon>Panicum</taxon>
        <taxon>Panicum sect. Panicum</taxon>
    </lineage>
</organism>
<sequence>MKVKPDPEESMIEDAAIRIVLTLQSLYTCTHSGCKSVASRLRHILQISCEPIKTHPTTMTL</sequence>
<gene>
    <name evidence="1" type="ORF">C2845_PM13G10370</name>
</gene>
<comment type="caution">
    <text evidence="1">The sequence shown here is derived from an EMBL/GenBank/DDBJ whole genome shotgun (WGS) entry which is preliminary data.</text>
</comment>
<dbReference type="AlphaFoldDB" id="A0A3L6RL40"/>
<dbReference type="Proteomes" id="UP000275267">
    <property type="component" value="Unassembled WGS sequence"/>
</dbReference>
<accession>A0A3L6RL40</accession>
<evidence type="ECO:0000313" key="2">
    <source>
        <dbReference type="Proteomes" id="UP000275267"/>
    </source>
</evidence>
<reference evidence="2" key="1">
    <citation type="journal article" date="2019" name="Nat. Commun.">
        <title>The genome of broomcorn millet.</title>
        <authorList>
            <person name="Zou C."/>
            <person name="Miki D."/>
            <person name="Li D."/>
            <person name="Tang Q."/>
            <person name="Xiao L."/>
            <person name="Rajput S."/>
            <person name="Deng P."/>
            <person name="Jia W."/>
            <person name="Huang R."/>
            <person name="Zhang M."/>
            <person name="Sun Y."/>
            <person name="Hu J."/>
            <person name="Fu X."/>
            <person name="Schnable P.S."/>
            <person name="Li F."/>
            <person name="Zhang H."/>
            <person name="Feng B."/>
            <person name="Zhu X."/>
            <person name="Liu R."/>
            <person name="Schnable J.C."/>
            <person name="Zhu J.-K."/>
            <person name="Zhang H."/>
        </authorList>
    </citation>
    <scope>NUCLEOTIDE SEQUENCE [LARGE SCALE GENOMIC DNA]</scope>
</reference>
<dbReference type="EMBL" id="PQIB02000008">
    <property type="protein sequence ID" value="RLN05274.1"/>
    <property type="molecule type" value="Genomic_DNA"/>
</dbReference>
<protein>
    <submittedName>
        <fullName evidence="1">Uncharacterized protein</fullName>
    </submittedName>
</protein>
<name>A0A3L6RL40_PANMI</name>